<protein>
    <submittedName>
        <fullName evidence="1">Uncharacterized protein</fullName>
    </submittedName>
</protein>
<organism evidence="1">
    <name type="scientific">Rhizophora mucronata</name>
    <name type="common">Asiatic mangrove</name>
    <dbReference type="NCBI Taxonomy" id="61149"/>
    <lineage>
        <taxon>Eukaryota</taxon>
        <taxon>Viridiplantae</taxon>
        <taxon>Streptophyta</taxon>
        <taxon>Embryophyta</taxon>
        <taxon>Tracheophyta</taxon>
        <taxon>Spermatophyta</taxon>
        <taxon>Magnoliopsida</taxon>
        <taxon>eudicotyledons</taxon>
        <taxon>Gunneridae</taxon>
        <taxon>Pentapetalae</taxon>
        <taxon>rosids</taxon>
        <taxon>fabids</taxon>
        <taxon>Malpighiales</taxon>
        <taxon>Rhizophoraceae</taxon>
        <taxon>Rhizophora</taxon>
    </lineage>
</organism>
<dbReference type="AlphaFoldDB" id="A0A2P2PRR5"/>
<accession>A0A2P2PRR5</accession>
<dbReference type="EMBL" id="GGEC01076865">
    <property type="protein sequence ID" value="MBX57349.1"/>
    <property type="molecule type" value="Transcribed_RNA"/>
</dbReference>
<proteinExistence type="predicted"/>
<sequence length="68" mass="8124">MNYPIYGASQDISIKKPYLHDINIECYFGSYVIKHMIVISKNFQIWFEQNSLALISFFLEPKRDRYVS</sequence>
<name>A0A2P2PRR5_RHIMU</name>
<evidence type="ECO:0000313" key="1">
    <source>
        <dbReference type="EMBL" id="MBX57349.1"/>
    </source>
</evidence>
<reference evidence="1" key="1">
    <citation type="submission" date="2018-02" db="EMBL/GenBank/DDBJ databases">
        <title>Rhizophora mucronata_Transcriptome.</title>
        <authorList>
            <person name="Meera S.P."/>
            <person name="Sreeshan A."/>
            <person name="Augustine A."/>
        </authorList>
    </citation>
    <scope>NUCLEOTIDE SEQUENCE</scope>
    <source>
        <tissue evidence="1">Leaf</tissue>
    </source>
</reference>